<dbReference type="InterPro" id="IPR036291">
    <property type="entry name" value="NAD(P)-bd_dom_sf"/>
</dbReference>
<dbReference type="Pfam" id="PF00106">
    <property type="entry name" value="adh_short"/>
    <property type="match status" value="1"/>
</dbReference>
<feature type="chain" id="PRO_5046605462" evidence="3">
    <location>
        <begin position="24"/>
        <end position="357"/>
    </location>
</feature>
<protein>
    <submittedName>
        <fullName evidence="4">Uncharacterized protein</fullName>
    </submittedName>
</protein>
<evidence type="ECO:0000256" key="3">
    <source>
        <dbReference type="SAM" id="SignalP"/>
    </source>
</evidence>
<keyword evidence="5" id="KW-1185">Reference proteome</keyword>
<name>A0ABY8TY66_TETOB</name>
<dbReference type="SUPFAM" id="SSF51735">
    <property type="entry name" value="NAD(P)-binding Rossmann-fold domains"/>
    <property type="match status" value="1"/>
</dbReference>
<dbReference type="PANTHER" id="PTHR43391:SF86">
    <property type="entry name" value="SHORT-CHAIN DEHYDROGENASE_REDUCTASE FAMILY PROTEIN"/>
    <property type="match status" value="1"/>
</dbReference>
<evidence type="ECO:0000256" key="2">
    <source>
        <dbReference type="ARBA" id="ARBA00023002"/>
    </source>
</evidence>
<sequence>MARLGTHTWCALFLACLVCVCNAQKDPPCPLDMEKTLPAARYWGNLPCQFGSTATEAGGGRCEDIKGKIALIIGASTGLGRGVADRLAQAGMTVIGTSRNPQQYTNGNSCTYTKPGDRCKPVGWQLWQLEITSQASVDALMQRMKSTYGRIDFLFINAGRGYGSNSFNPNGKSYCNDISRMQEVMDTNFWGPVRVLIAALPLVQRTGYARILITASVATWVSIQGGLPYGASKAAVADIGEEWLYEHFDGRAKNIKFTTLHPGSMLSDLARKSVPACDRMASNFENEWKQWEAGQYGRPDSVYLTPAQGGEALYRLAIDPNPKKRYILNEQRSLGFMRKRLCTHFTAPMDVWPKAWN</sequence>
<keyword evidence="3" id="KW-0732">Signal</keyword>
<evidence type="ECO:0000313" key="4">
    <source>
        <dbReference type="EMBL" id="WIA14098.1"/>
    </source>
</evidence>
<dbReference type="Gene3D" id="3.40.50.720">
    <property type="entry name" value="NAD(P)-binding Rossmann-like Domain"/>
    <property type="match status" value="1"/>
</dbReference>
<keyword evidence="2" id="KW-0560">Oxidoreductase</keyword>
<evidence type="ECO:0000313" key="5">
    <source>
        <dbReference type="Proteomes" id="UP001244341"/>
    </source>
</evidence>
<accession>A0ABY8TY66</accession>
<dbReference type="EMBL" id="CP126212">
    <property type="protein sequence ID" value="WIA14098.1"/>
    <property type="molecule type" value="Genomic_DNA"/>
</dbReference>
<evidence type="ECO:0000256" key="1">
    <source>
        <dbReference type="ARBA" id="ARBA00006484"/>
    </source>
</evidence>
<organism evidence="4 5">
    <name type="scientific">Tetradesmus obliquus</name>
    <name type="common">Green alga</name>
    <name type="synonym">Acutodesmus obliquus</name>
    <dbReference type="NCBI Taxonomy" id="3088"/>
    <lineage>
        <taxon>Eukaryota</taxon>
        <taxon>Viridiplantae</taxon>
        <taxon>Chlorophyta</taxon>
        <taxon>core chlorophytes</taxon>
        <taxon>Chlorophyceae</taxon>
        <taxon>CS clade</taxon>
        <taxon>Sphaeropleales</taxon>
        <taxon>Scenedesmaceae</taxon>
        <taxon>Tetradesmus</taxon>
    </lineage>
</organism>
<dbReference type="InterPro" id="IPR002347">
    <property type="entry name" value="SDR_fam"/>
</dbReference>
<comment type="similarity">
    <text evidence="1">Belongs to the short-chain dehydrogenases/reductases (SDR) family.</text>
</comment>
<dbReference type="PROSITE" id="PS51257">
    <property type="entry name" value="PROKAR_LIPOPROTEIN"/>
    <property type="match status" value="1"/>
</dbReference>
<dbReference type="PANTHER" id="PTHR43391">
    <property type="entry name" value="RETINOL DEHYDROGENASE-RELATED"/>
    <property type="match status" value="1"/>
</dbReference>
<reference evidence="4 5" key="1">
    <citation type="submission" date="2023-05" db="EMBL/GenBank/DDBJ databases">
        <title>A 100% complete, gapless, phased diploid assembly of the Scenedesmus obliquus UTEX 3031 genome.</title>
        <authorList>
            <person name="Biondi T.C."/>
            <person name="Hanschen E.R."/>
            <person name="Kwon T."/>
            <person name="Eng W."/>
            <person name="Kruse C.P.S."/>
            <person name="Koehler S.I."/>
            <person name="Kunde Y."/>
            <person name="Gleasner C.D."/>
            <person name="You Mak K.T."/>
            <person name="Polle J."/>
            <person name="Hovde B.T."/>
            <person name="Starkenburg S.R."/>
        </authorList>
    </citation>
    <scope>NUCLEOTIDE SEQUENCE [LARGE SCALE GENOMIC DNA]</scope>
    <source>
        <strain evidence="4 5">DOE0152z</strain>
    </source>
</reference>
<dbReference type="Proteomes" id="UP001244341">
    <property type="component" value="Chromosome 5b"/>
</dbReference>
<feature type="signal peptide" evidence="3">
    <location>
        <begin position="1"/>
        <end position="23"/>
    </location>
</feature>
<gene>
    <name evidence="4" type="ORF">OEZ85_002645</name>
</gene>
<dbReference type="PRINTS" id="PR00081">
    <property type="entry name" value="GDHRDH"/>
</dbReference>
<proteinExistence type="inferred from homology"/>